<feature type="signal peptide" evidence="7">
    <location>
        <begin position="1"/>
        <end position="19"/>
    </location>
</feature>
<comment type="subcellular location">
    <subcellularLocation>
        <location evidence="1">Cell membrane</location>
    </subcellularLocation>
</comment>
<comment type="caution">
    <text evidence="8">The sequence shown here is derived from an EMBL/GenBank/DDBJ whole genome shotgun (WGS) entry which is preliminary data.</text>
</comment>
<keyword evidence="8" id="KW-0966">Cell projection</keyword>
<keyword evidence="8" id="KW-0969">Cilium</keyword>
<dbReference type="Pfam" id="PF04347">
    <property type="entry name" value="FliO"/>
    <property type="match status" value="1"/>
</dbReference>
<protein>
    <submittedName>
        <fullName evidence="8">Flagellar biosynthetic protein FliO</fullName>
    </submittedName>
</protein>
<evidence type="ECO:0000256" key="5">
    <source>
        <dbReference type="ARBA" id="ARBA00023136"/>
    </source>
</evidence>
<accession>U7D8R5</accession>
<sequence>MKRLLPLALLCMFSGSLLASFDMDKLQQPPRSVSQDSAPVDATSTVSDTPEEIPMPILMGRILFSLSLITILIVLLVWGLKKSQLFQKRGNEQTPSFEILEQIKTGSQGQSVLLLRFEQEVFLLGQTEGSMHVLQHKSGDTAKEIIADKRGSDTVGQFQTSLNRFVDSLRSNTPNEG</sequence>
<dbReference type="GO" id="GO:0016020">
    <property type="term" value="C:membrane"/>
    <property type="evidence" value="ECO:0007669"/>
    <property type="project" value="InterPro"/>
</dbReference>
<evidence type="ECO:0000256" key="4">
    <source>
        <dbReference type="ARBA" id="ARBA00022989"/>
    </source>
</evidence>
<feature type="chain" id="PRO_5005376501" evidence="7">
    <location>
        <begin position="20"/>
        <end position="177"/>
    </location>
</feature>
<gene>
    <name evidence="8" type="ORF">CALK_0121</name>
</gene>
<dbReference type="EMBL" id="ASJR01000001">
    <property type="protein sequence ID" value="ERP39325.1"/>
    <property type="molecule type" value="Genomic_DNA"/>
</dbReference>
<keyword evidence="7" id="KW-0732">Signal</keyword>
<reference evidence="8 9" key="1">
    <citation type="journal article" date="2013" name="Environ. Microbiol.">
        <title>Genome analysis of Chitinivibrio alkaliphilus gen. nov., sp. nov., a novel extremely haloalkaliphilic anaerobic chitinolytic bacterium from the candidate phylum Termite Group 3.</title>
        <authorList>
            <person name="Sorokin D.Y."/>
            <person name="Gumerov V.M."/>
            <person name="Rakitin A.L."/>
            <person name="Beletsky A.V."/>
            <person name="Damste J.S."/>
            <person name="Muyzer G."/>
            <person name="Mardanov A.V."/>
            <person name="Ravin N.V."/>
        </authorList>
    </citation>
    <scope>NUCLEOTIDE SEQUENCE [LARGE SCALE GENOMIC DNA]</scope>
    <source>
        <strain evidence="8 9">ACht1</strain>
    </source>
</reference>
<dbReference type="InterPro" id="IPR022781">
    <property type="entry name" value="Flagellar_biosynth_FliO"/>
</dbReference>
<keyword evidence="9" id="KW-1185">Reference proteome</keyword>
<organism evidence="8 9">
    <name type="scientific">Chitinivibrio alkaliphilus ACht1</name>
    <dbReference type="NCBI Taxonomy" id="1313304"/>
    <lineage>
        <taxon>Bacteria</taxon>
        <taxon>Pseudomonadati</taxon>
        <taxon>Fibrobacterota</taxon>
        <taxon>Chitinivibrionia</taxon>
        <taxon>Chitinivibrionales</taxon>
        <taxon>Chitinivibrionaceae</taxon>
        <taxon>Chitinivibrio</taxon>
    </lineage>
</organism>
<evidence type="ECO:0000256" key="1">
    <source>
        <dbReference type="ARBA" id="ARBA00004236"/>
    </source>
</evidence>
<keyword evidence="3 6" id="KW-0812">Transmembrane</keyword>
<dbReference type="GO" id="GO:0044781">
    <property type="term" value="P:bacterial-type flagellum organization"/>
    <property type="evidence" value="ECO:0007669"/>
    <property type="project" value="InterPro"/>
</dbReference>
<evidence type="ECO:0000313" key="8">
    <source>
        <dbReference type="EMBL" id="ERP39325.1"/>
    </source>
</evidence>
<evidence type="ECO:0000313" key="9">
    <source>
        <dbReference type="Proteomes" id="UP000017148"/>
    </source>
</evidence>
<keyword evidence="5 6" id="KW-0472">Membrane</keyword>
<dbReference type="STRING" id="1313304.CALK_0121"/>
<proteinExistence type="predicted"/>
<keyword evidence="2" id="KW-1003">Cell membrane</keyword>
<evidence type="ECO:0000256" key="7">
    <source>
        <dbReference type="SAM" id="SignalP"/>
    </source>
</evidence>
<dbReference type="AlphaFoldDB" id="U7D8R5"/>
<keyword evidence="4 6" id="KW-1133">Transmembrane helix</keyword>
<evidence type="ECO:0000256" key="6">
    <source>
        <dbReference type="SAM" id="Phobius"/>
    </source>
</evidence>
<feature type="transmembrane region" description="Helical" evidence="6">
    <location>
        <begin position="58"/>
        <end position="80"/>
    </location>
</feature>
<dbReference type="Proteomes" id="UP000017148">
    <property type="component" value="Unassembled WGS sequence"/>
</dbReference>
<keyword evidence="8" id="KW-0282">Flagellum</keyword>
<evidence type="ECO:0000256" key="2">
    <source>
        <dbReference type="ARBA" id="ARBA00022475"/>
    </source>
</evidence>
<evidence type="ECO:0000256" key="3">
    <source>
        <dbReference type="ARBA" id="ARBA00022692"/>
    </source>
</evidence>
<name>U7D8R5_9BACT</name>
<dbReference type="RefSeq" id="WP_022635685.1">
    <property type="nucleotide sequence ID" value="NZ_ASJR01000001.1"/>
</dbReference>